<dbReference type="PANTHER" id="PTHR42796">
    <property type="entry name" value="FUMARYLACETOACETATE HYDROLASE DOMAIN-CONTAINING PROTEIN 2A-RELATED"/>
    <property type="match status" value="1"/>
</dbReference>
<dbReference type="GO" id="GO:0016787">
    <property type="term" value="F:hydrolase activity"/>
    <property type="evidence" value="ECO:0007669"/>
    <property type="project" value="UniProtKB-KW"/>
</dbReference>
<evidence type="ECO:0000259" key="3">
    <source>
        <dbReference type="Pfam" id="PF01557"/>
    </source>
</evidence>
<organism evidence="4 5">
    <name type="scientific">Zymobacter palmae</name>
    <dbReference type="NCBI Taxonomy" id="33074"/>
    <lineage>
        <taxon>Bacteria</taxon>
        <taxon>Pseudomonadati</taxon>
        <taxon>Pseudomonadota</taxon>
        <taxon>Gammaproteobacteria</taxon>
        <taxon>Oceanospirillales</taxon>
        <taxon>Halomonadaceae</taxon>
        <taxon>Zymobacter group</taxon>
        <taxon>Zymobacter</taxon>
    </lineage>
</organism>
<keyword evidence="5" id="KW-1185">Reference proteome</keyword>
<dbReference type="InterPro" id="IPR036663">
    <property type="entry name" value="Fumarylacetoacetase_C_sf"/>
</dbReference>
<sequence length="283" mass="31110">MKLVSFTTMNAQERYGILTADGVIELGPRLGEHVPTLVDALTHFSIEELNQYASLPCDYRLNDIHYLPVIPRPGKILCIGMNYAQKRLEFASTEEAPTLFIRFADSQAGHEQPVLKPTCTEQFDYEGELAFVIGKAGRHIAPEDAYAHVAGYSVYMDGSARDWQHAWYTAGKNWPQTGGFGPALVTRDEIPDPHALTLQTRVNGEALQNDHTRNMIHTIPQIVAYISTFTPLSPGDVILTGSPGNVGKSLVPPRYLHAGDVVEVEIEGLGTLRNTVVDAADVE</sequence>
<evidence type="ECO:0000313" key="5">
    <source>
        <dbReference type="Proteomes" id="UP000267342"/>
    </source>
</evidence>
<dbReference type="GO" id="GO:0044281">
    <property type="term" value="P:small molecule metabolic process"/>
    <property type="evidence" value="ECO:0007669"/>
    <property type="project" value="UniProtKB-ARBA"/>
</dbReference>
<evidence type="ECO:0000256" key="2">
    <source>
        <dbReference type="ARBA" id="ARBA00022723"/>
    </source>
</evidence>
<dbReference type="SUPFAM" id="SSF56529">
    <property type="entry name" value="FAH"/>
    <property type="match status" value="1"/>
</dbReference>
<gene>
    <name evidence="4" type="ORF">ZBT109_0558</name>
</gene>
<name>A0A348HCJ4_9GAMM</name>
<reference evidence="4 5" key="1">
    <citation type="submission" date="2018-09" db="EMBL/GenBank/DDBJ databases">
        <title>Zymobacter palmae IAM14233 (=T109) whole genome analysis.</title>
        <authorList>
            <person name="Yanase H."/>
        </authorList>
    </citation>
    <scope>NUCLEOTIDE SEQUENCE [LARGE SCALE GENOMIC DNA]</scope>
    <source>
        <strain evidence="4 5">IAM14233</strain>
    </source>
</reference>
<dbReference type="FunFam" id="3.90.850.10:FF:000008">
    <property type="entry name" value="FAA hydrolase family protein"/>
    <property type="match status" value="1"/>
</dbReference>
<feature type="domain" description="Fumarylacetoacetase-like C-terminal" evidence="3">
    <location>
        <begin position="75"/>
        <end position="277"/>
    </location>
</feature>
<accession>A0A348HCJ4</accession>
<dbReference type="InterPro" id="IPR011234">
    <property type="entry name" value="Fumarylacetoacetase-like_C"/>
</dbReference>
<dbReference type="Pfam" id="PF01557">
    <property type="entry name" value="FAA_hydrolase"/>
    <property type="match status" value="1"/>
</dbReference>
<dbReference type="Proteomes" id="UP000267342">
    <property type="component" value="Chromosome"/>
</dbReference>
<protein>
    <submittedName>
        <fullName evidence="4">Putative fumarylacetoacetate (FAA) hydrolase</fullName>
    </submittedName>
</protein>
<dbReference type="RefSeq" id="WP_027704901.1">
    <property type="nucleotide sequence ID" value="NZ_AP018933.1"/>
</dbReference>
<dbReference type="KEGG" id="zpl:ZBT109_0558"/>
<dbReference type="GO" id="GO:0046872">
    <property type="term" value="F:metal ion binding"/>
    <property type="evidence" value="ECO:0007669"/>
    <property type="project" value="UniProtKB-KW"/>
</dbReference>
<proteinExistence type="inferred from homology"/>
<dbReference type="InterPro" id="IPR051121">
    <property type="entry name" value="FAH"/>
</dbReference>
<dbReference type="AlphaFoldDB" id="A0A348HCJ4"/>
<dbReference type="PANTHER" id="PTHR42796:SF4">
    <property type="entry name" value="FUMARYLACETOACETATE HYDROLASE DOMAIN-CONTAINING PROTEIN 2A"/>
    <property type="match status" value="1"/>
</dbReference>
<keyword evidence="2" id="KW-0479">Metal-binding</keyword>
<evidence type="ECO:0000256" key="1">
    <source>
        <dbReference type="ARBA" id="ARBA00010211"/>
    </source>
</evidence>
<dbReference type="Gene3D" id="3.90.850.10">
    <property type="entry name" value="Fumarylacetoacetase-like, C-terminal domain"/>
    <property type="match status" value="1"/>
</dbReference>
<comment type="similarity">
    <text evidence="1">Belongs to the FAH family.</text>
</comment>
<keyword evidence="4" id="KW-0378">Hydrolase</keyword>
<dbReference type="STRING" id="1123510.GCA_000620025_01520"/>
<dbReference type="EMBL" id="AP018933">
    <property type="protein sequence ID" value="BBG29346.1"/>
    <property type="molecule type" value="Genomic_DNA"/>
</dbReference>
<evidence type="ECO:0000313" key="4">
    <source>
        <dbReference type="EMBL" id="BBG29346.1"/>
    </source>
</evidence>
<dbReference type="OrthoDB" id="9805307at2"/>